<proteinExistence type="inferred from homology"/>
<feature type="transmembrane region" description="Helical" evidence="19">
    <location>
        <begin position="337"/>
        <end position="361"/>
    </location>
</feature>
<evidence type="ECO:0000256" key="11">
    <source>
        <dbReference type="ARBA" id="ARBA00022824"/>
    </source>
</evidence>
<feature type="transmembrane region" description="Helical" evidence="19">
    <location>
        <begin position="243"/>
        <end position="265"/>
    </location>
</feature>
<accession>A0AAD5BFG2</accession>
<protein>
    <recommendedName>
        <fullName evidence="6">UDP-N-acetylglucosamine--dolichyl-phosphate N-acetylglucosaminephosphotransferase</fullName>
        <ecNumber evidence="5">2.7.8.15</ecNumber>
    </recommendedName>
    <alternativeName>
        <fullName evidence="15">GlcNAc-1-P transferase</fullName>
    </alternativeName>
    <alternativeName>
        <fullName evidence="16">N-acetylglucosamine-1-phosphate transferase</fullName>
    </alternativeName>
</protein>
<reference evidence="20 21" key="1">
    <citation type="journal article" date="2022" name="DNA Res.">
        <title>Genome analysis of five recently described species of the CUG-Ser clade uncovers Candida theae as a new hybrid lineage with pathogenic potential in the Candida parapsilosis species complex.</title>
        <authorList>
            <person name="Mixao V."/>
            <person name="Del Olmo V."/>
            <person name="Hegedusova E."/>
            <person name="Saus E."/>
            <person name="Pryszcz L."/>
            <person name="Cillingova A."/>
            <person name="Nosek J."/>
            <person name="Gabaldon T."/>
        </authorList>
    </citation>
    <scope>NUCLEOTIDE SEQUENCE [LARGE SCALE GENOMIC DNA]</scope>
    <source>
        <strain evidence="20 21">CBS 12239</strain>
    </source>
</reference>
<feature type="transmembrane region" description="Helical" evidence="19">
    <location>
        <begin position="71"/>
        <end position="92"/>
    </location>
</feature>
<dbReference type="EMBL" id="JAIHNG010000118">
    <property type="protein sequence ID" value="KAI5958238.1"/>
    <property type="molecule type" value="Genomic_DNA"/>
</dbReference>
<dbReference type="AlphaFoldDB" id="A0AAD5BFG2"/>
<evidence type="ECO:0000256" key="7">
    <source>
        <dbReference type="ARBA" id="ARBA00022676"/>
    </source>
</evidence>
<evidence type="ECO:0000256" key="12">
    <source>
        <dbReference type="ARBA" id="ARBA00022842"/>
    </source>
</evidence>
<evidence type="ECO:0000256" key="16">
    <source>
        <dbReference type="ARBA" id="ARBA00033238"/>
    </source>
</evidence>
<dbReference type="GO" id="GO:0046872">
    <property type="term" value="F:metal ion binding"/>
    <property type="evidence" value="ECO:0007669"/>
    <property type="project" value="UniProtKB-KW"/>
</dbReference>
<evidence type="ECO:0000256" key="1">
    <source>
        <dbReference type="ARBA" id="ARBA00001946"/>
    </source>
</evidence>
<evidence type="ECO:0000256" key="4">
    <source>
        <dbReference type="ARBA" id="ARBA00009317"/>
    </source>
</evidence>
<dbReference type="InterPro" id="IPR000715">
    <property type="entry name" value="Glycosyl_transferase_4"/>
</dbReference>
<dbReference type="Proteomes" id="UP001204833">
    <property type="component" value="Unassembled WGS sequence"/>
</dbReference>
<dbReference type="GO" id="GO:0003975">
    <property type="term" value="F:UDP-N-acetylglucosamine-dolichyl-phosphate N-acetylglucosaminephosphotransferase activity"/>
    <property type="evidence" value="ECO:0007669"/>
    <property type="project" value="UniProtKB-EC"/>
</dbReference>
<evidence type="ECO:0000256" key="19">
    <source>
        <dbReference type="SAM" id="Phobius"/>
    </source>
</evidence>
<comment type="subcellular location">
    <subcellularLocation>
        <location evidence="2">Endoplasmic reticulum membrane</location>
        <topology evidence="2">Multi-pass membrane protein</topology>
    </subcellularLocation>
</comment>
<dbReference type="CDD" id="cd06855">
    <property type="entry name" value="GT_GPT_euk"/>
    <property type="match status" value="1"/>
</dbReference>
<feature type="transmembrane region" description="Helical" evidence="19">
    <location>
        <begin position="27"/>
        <end position="50"/>
    </location>
</feature>
<feature type="transmembrane region" description="Helical" evidence="19">
    <location>
        <begin position="161"/>
        <end position="186"/>
    </location>
</feature>
<evidence type="ECO:0000256" key="14">
    <source>
        <dbReference type="ARBA" id="ARBA00023136"/>
    </source>
</evidence>
<evidence type="ECO:0000256" key="15">
    <source>
        <dbReference type="ARBA" id="ARBA00029567"/>
    </source>
</evidence>
<evidence type="ECO:0000256" key="10">
    <source>
        <dbReference type="ARBA" id="ARBA00022723"/>
    </source>
</evidence>
<evidence type="ECO:0000256" key="9">
    <source>
        <dbReference type="ARBA" id="ARBA00022692"/>
    </source>
</evidence>
<dbReference type="RefSeq" id="XP_051608829.1">
    <property type="nucleotide sequence ID" value="XM_051751923.1"/>
</dbReference>
<comment type="similarity">
    <text evidence="4">Belongs to the glycosyltransferase 4 family.</text>
</comment>
<dbReference type="GO" id="GO:0006488">
    <property type="term" value="P:dolichol-linked oligosaccharide biosynthetic process"/>
    <property type="evidence" value="ECO:0007669"/>
    <property type="project" value="InterPro"/>
</dbReference>
<dbReference type="PANTHER" id="PTHR10571:SF0">
    <property type="entry name" value="UDP-N-ACETYLGLUCOSAMINE--DOLICHYL-PHOSPHATE N-ACETYLGLUCOSAMINEPHOSPHOTRANSFERASE"/>
    <property type="match status" value="1"/>
</dbReference>
<keyword evidence="9 19" id="KW-0812">Transmembrane</keyword>
<dbReference type="GO" id="GO:0016757">
    <property type="term" value="F:glycosyltransferase activity"/>
    <property type="evidence" value="ECO:0007669"/>
    <property type="project" value="UniProtKB-KW"/>
</dbReference>
<comment type="caution">
    <text evidence="20">The sequence shown here is derived from an EMBL/GenBank/DDBJ whole genome shotgun (WGS) entry which is preliminary data.</text>
</comment>
<comment type="catalytic activity">
    <reaction evidence="18">
        <text>a di-trans,poly-cis-dolichyl phosphate + UDP-N-acetyl-alpha-D-glucosamine = an N-acetyl-alpha-D-glucosaminyl-diphospho-di-trans,poly-cis-dolichol + UMP</text>
        <dbReference type="Rhea" id="RHEA:13289"/>
        <dbReference type="Rhea" id="RHEA-COMP:19498"/>
        <dbReference type="Rhea" id="RHEA-COMP:19507"/>
        <dbReference type="ChEBI" id="CHEBI:57683"/>
        <dbReference type="ChEBI" id="CHEBI:57705"/>
        <dbReference type="ChEBI" id="CHEBI:57865"/>
        <dbReference type="ChEBI" id="CHEBI:58427"/>
        <dbReference type="EC" id="2.7.8.15"/>
    </reaction>
    <physiologicalReaction direction="left-to-right" evidence="18">
        <dbReference type="Rhea" id="RHEA:13290"/>
    </physiologicalReaction>
</comment>
<feature type="transmembrane region" description="Helical" evidence="19">
    <location>
        <begin position="271"/>
        <end position="291"/>
    </location>
</feature>
<evidence type="ECO:0000256" key="2">
    <source>
        <dbReference type="ARBA" id="ARBA00004477"/>
    </source>
</evidence>
<keyword evidence="12" id="KW-0460">Magnesium</keyword>
<keyword evidence="14 19" id="KW-0472">Membrane</keyword>
<evidence type="ECO:0000256" key="3">
    <source>
        <dbReference type="ARBA" id="ARBA00004922"/>
    </source>
</evidence>
<name>A0AAD5BFG2_9ASCO</name>
<dbReference type="Pfam" id="PF00953">
    <property type="entry name" value="Glycos_transf_4"/>
    <property type="match status" value="1"/>
</dbReference>
<dbReference type="InterPro" id="IPR033895">
    <property type="entry name" value="GPT"/>
</dbReference>
<evidence type="ECO:0000256" key="5">
    <source>
        <dbReference type="ARBA" id="ARBA00013225"/>
    </source>
</evidence>
<feature type="transmembrane region" description="Helical" evidence="19">
    <location>
        <begin position="457"/>
        <end position="475"/>
    </location>
</feature>
<feature type="transmembrane region" description="Helical" evidence="19">
    <location>
        <begin position="303"/>
        <end position="325"/>
    </location>
</feature>
<evidence type="ECO:0000256" key="13">
    <source>
        <dbReference type="ARBA" id="ARBA00022989"/>
    </source>
</evidence>
<sequence>MMSRVLKLSLSVGAIMAIAPNNPVRTVVAFSVIGYLITYSVIPRVGPSFVKIGLKGRDLSKRPPNPELPETMGLVAATTYLFLMFGLIPFIFFKYLVSFGSLANDEVMSENYKTQYQSIKDNKLFPHNKLAEYLSGILCLQSTTLLGLLDDLFDIRWRHKFFLPAVASLPLLIVYYVDFSVTSIVIPSFVTDFPSGSYLLSVVNSFVKFSNHLVTSITGLSFRTLQTDYVVPDQIPKLIDLGIFYYVYMSAVSIFSPNSINILAGVNGLEVGQSVVLALIFLVNDFCYLLSNNISQAAHDSHLFSVIFVVPFLGVSLALLQYNWFPARVFVGDTYCYFSGMVFAIVGILGHFSKTLMLFLIPQVINFMYSVPQLFHIIPCPRHRLPRFNAEDGLMYPSFGNLEKPTWLSTSILSILDAFKFIKLEKDPKSGKIKRFSNMTIINLCLVWFGPMREDKLCLLLLAIQFIVGLCMIVFRHTVGPWLFGYDNLSWGVK</sequence>
<comment type="function">
    <text evidence="17">UDP-N-acetylglucosamine--dolichyl-phosphate N-acetylglucosaminephosphotransferase that operates in the biosynthetic pathway of dolichol-linked oligosaccharides, the glycan precursors employed in protein asparagine (N)-glycosylation. The assembly of dolichol-linked oligosaccharides begins on the cytosolic side of the endoplasmic reticulum membrane and finishes in its lumen. The sequential addition of sugars to dolichol pyrophosphate produces dolichol-linked oligosaccharides containing fourteen sugars, including two GlcNAcs, nine mannoses and three glucoses. Once assembled, the oligosaccharide is transferred from the lipid to nascent proteins by oligosaccharyltransferases. Catalyzes the initial step of dolichol-linked oligosaccharide biosynthesis, transfering GlcNAc-1-P from cytosolic UDP-GlcNAc onto the carrier lipid dolichyl phosphate (P-dolichol), yielding GlcNAc-P-P-dolichol embedded in the cytoplasmic leaflet of the endoplasmic reticulum membrane.</text>
</comment>
<evidence type="ECO:0000256" key="17">
    <source>
        <dbReference type="ARBA" id="ARBA00044717"/>
    </source>
</evidence>
<keyword evidence="13 19" id="KW-1133">Transmembrane helix</keyword>
<comment type="cofactor">
    <cofactor evidence="1">
        <name>Mg(2+)</name>
        <dbReference type="ChEBI" id="CHEBI:18420"/>
    </cofactor>
</comment>
<feature type="transmembrane region" description="Helical" evidence="19">
    <location>
        <begin position="198"/>
        <end position="222"/>
    </location>
</feature>
<evidence type="ECO:0000256" key="8">
    <source>
        <dbReference type="ARBA" id="ARBA00022679"/>
    </source>
</evidence>
<dbReference type="EC" id="2.7.8.15" evidence="5"/>
<dbReference type="GeneID" id="76150652"/>
<comment type="pathway">
    <text evidence="3">Protein modification; protein glycosylation.</text>
</comment>
<gene>
    <name evidence="20" type="ORF">KGF57_002593</name>
</gene>
<evidence type="ECO:0000313" key="21">
    <source>
        <dbReference type="Proteomes" id="UP001204833"/>
    </source>
</evidence>
<keyword evidence="10" id="KW-0479">Metal-binding</keyword>
<organism evidence="20 21">
    <name type="scientific">Candida theae</name>
    <dbReference type="NCBI Taxonomy" id="1198502"/>
    <lineage>
        <taxon>Eukaryota</taxon>
        <taxon>Fungi</taxon>
        <taxon>Dikarya</taxon>
        <taxon>Ascomycota</taxon>
        <taxon>Saccharomycotina</taxon>
        <taxon>Pichiomycetes</taxon>
        <taxon>Debaryomycetaceae</taxon>
        <taxon>Candida/Lodderomyces clade</taxon>
        <taxon>Candida</taxon>
    </lineage>
</organism>
<keyword evidence="7" id="KW-0328">Glycosyltransferase</keyword>
<keyword evidence="8" id="KW-0808">Transferase</keyword>
<dbReference type="GO" id="GO:0005789">
    <property type="term" value="C:endoplasmic reticulum membrane"/>
    <property type="evidence" value="ECO:0007669"/>
    <property type="project" value="UniProtKB-SubCell"/>
</dbReference>
<keyword evidence="11" id="KW-0256">Endoplasmic reticulum</keyword>
<keyword evidence="21" id="KW-1185">Reference proteome</keyword>
<evidence type="ECO:0000313" key="20">
    <source>
        <dbReference type="EMBL" id="KAI5958238.1"/>
    </source>
</evidence>
<evidence type="ECO:0000256" key="18">
    <source>
        <dbReference type="ARBA" id="ARBA00045078"/>
    </source>
</evidence>
<evidence type="ECO:0000256" key="6">
    <source>
        <dbReference type="ARBA" id="ARBA00017659"/>
    </source>
</evidence>
<dbReference type="PANTHER" id="PTHR10571">
    <property type="entry name" value="UDP-N-ACETYLGLUCOSAMINE--DOLICHYL-PHOSPHATE N-ACETYLGLUCOSAMINEPHOSPHOTRANSFERASE"/>
    <property type="match status" value="1"/>
</dbReference>